<keyword evidence="2" id="KW-0614">Plasmid</keyword>
<name>A0ABY4UB43_9SPHN</name>
<accession>A0ABY4UB43</accession>
<sequence>MREEEFRAWLQAQEYSRNTVATYLSDGRKVNQAYDLDSEYDGDHCASLLDHLAYSKDDEATGAPNPSAINIAGPLYSNLMACRAATRAYVRFRSSVSNPGGRLEGLDRDKILQAIQACDDAGSVEVYIATLEGLGDPTKFWLLFEGRRYPSKAIVRDALSRAENDWQPGGTECKAALEKLGFVVIDWPEVSRARDVFLAKMPGFSGFRQESGEYWEVERGYKNELIAEARAIAGGDRQAF</sequence>
<reference evidence="2 3" key="1">
    <citation type="submission" date="2022-06" db="EMBL/GenBank/DDBJ databases">
        <authorList>
            <person name="Liu G."/>
        </authorList>
    </citation>
    <scope>NUCLEOTIDE SEQUENCE [LARGE SCALE GENOMIC DNA]</scope>
    <source>
        <strain evidence="2 3">E4</strain>
        <plasmid evidence="2 3">plas2</plasmid>
    </source>
</reference>
<protein>
    <recommendedName>
        <fullName evidence="1">ScoMcrA-like N-terminal head domain-containing protein</fullName>
    </recommendedName>
</protein>
<dbReference type="EMBL" id="CP098496">
    <property type="protein sequence ID" value="USA63288.1"/>
    <property type="molecule type" value="Genomic_DNA"/>
</dbReference>
<organism evidence="2 3">
    <name type="scientific">Qipengyuania citrea</name>
    <dbReference type="NCBI Taxonomy" id="225971"/>
    <lineage>
        <taxon>Bacteria</taxon>
        <taxon>Pseudomonadati</taxon>
        <taxon>Pseudomonadota</taxon>
        <taxon>Alphaproteobacteria</taxon>
        <taxon>Sphingomonadales</taxon>
        <taxon>Erythrobacteraceae</taxon>
        <taxon>Qipengyuania</taxon>
    </lineage>
</organism>
<evidence type="ECO:0000313" key="3">
    <source>
        <dbReference type="Proteomes" id="UP001056619"/>
    </source>
</evidence>
<feature type="domain" description="ScoMcrA-like N-terminal head" evidence="1">
    <location>
        <begin position="106"/>
        <end position="184"/>
    </location>
</feature>
<dbReference type="RefSeq" id="WP_301643349.1">
    <property type="nucleotide sequence ID" value="NZ_CP098496.1"/>
</dbReference>
<evidence type="ECO:0000313" key="2">
    <source>
        <dbReference type="EMBL" id="USA63288.1"/>
    </source>
</evidence>
<evidence type="ECO:0000259" key="1">
    <source>
        <dbReference type="Pfam" id="PF26345"/>
    </source>
</evidence>
<dbReference type="Pfam" id="PF26345">
    <property type="entry name" value="ScoMcrA_N"/>
    <property type="match status" value="1"/>
</dbReference>
<proteinExistence type="predicted"/>
<dbReference type="InterPro" id="IPR058807">
    <property type="entry name" value="ScoMcrA_N"/>
</dbReference>
<gene>
    <name evidence="2" type="ORF">NCF85_16680</name>
</gene>
<geneLocation type="plasmid" evidence="2 3">
    <name>plas2</name>
</geneLocation>
<keyword evidence="3" id="KW-1185">Reference proteome</keyword>
<dbReference type="Proteomes" id="UP001056619">
    <property type="component" value="Plasmid plas2"/>
</dbReference>